<dbReference type="Gene3D" id="1.10.260.40">
    <property type="entry name" value="lambda repressor-like DNA-binding domains"/>
    <property type="match status" value="1"/>
</dbReference>
<dbReference type="PROSITE" id="PS50943">
    <property type="entry name" value="HTH_CROC1"/>
    <property type="match status" value="1"/>
</dbReference>
<keyword evidence="5" id="KW-1185">Reference proteome</keyword>
<evidence type="ECO:0000313" key="5">
    <source>
        <dbReference type="Proteomes" id="UP001154259"/>
    </source>
</evidence>
<comment type="caution">
    <text evidence="2">The sequence shown here is derived from an EMBL/GenBank/DDBJ whole genome shotgun (WGS) entry which is preliminary data.</text>
</comment>
<dbReference type="EMBL" id="CAMXCS010000007">
    <property type="protein sequence ID" value="CAI3956247.1"/>
    <property type="molecule type" value="Genomic_DNA"/>
</dbReference>
<dbReference type="InterPro" id="IPR001387">
    <property type="entry name" value="Cro/C1-type_HTH"/>
</dbReference>
<proteinExistence type="predicted"/>
<dbReference type="InterPro" id="IPR010982">
    <property type="entry name" value="Lambda_DNA-bd_dom_sf"/>
</dbReference>
<dbReference type="Proteomes" id="UP001154255">
    <property type="component" value="Unassembled WGS sequence"/>
</dbReference>
<dbReference type="CDD" id="cd06529">
    <property type="entry name" value="S24_LexA-like"/>
    <property type="match status" value="1"/>
</dbReference>
<evidence type="ECO:0000259" key="1">
    <source>
        <dbReference type="PROSITE" id="PS50943"/>
    </source>
</evidence>
<dbReference type="CDD" id="cd00093">
    <property type="entry name" value="HTH_XRE"/>
    <property type="match status" value="1"/>
</dbReference>
<dbReference type="SMART" id="SM00530">
    <property type="entry name" value="HTH_XRE"/>
    <property type="match status" value="1"/>
</dbReference>
<dbReference type="RefSeq" id="WP_271790433.1">
    <property type="nucleotide sequence ID" value="NZ_CAMXCM010000007.1"/>
</dbReference>
<dbReference type="EMBL" id="CAMXCM010000007">
    <property type="protein sequence ID" value="CAI3953936.1"/>
    <property type="molecule type" value="Genomic_DNA"/>
</dbReference>
<dbReference type="InterPro" id="IPR015927">
    <property type="entry name" value="Peptidase_S24_S26A/B/C"/>
</dbReference>
<dbReference type="Gene3D" id="2.10.109.10">
    <property type="entry name" value="Umud Fragment, subunit A"/>
    <property type="match status" value="1"/>
</dbReference>
<evidence type="ECO:0000313" key="3">
    <source>
        <dbReference type="EMBL" id="CAI3956247.1"/>
    </source>
</evidence>
<dbReference type="AlphaFoldDB" id="A0A9W4XDW5"/>
<sequence>MSVPALVLKIEEILKQEGLSERKACLNAGISIDFIRDMRRNGNTPKTDKLLKLAQSLNIDVNIFLHALNENISPVPSTLYPVQLKTIYIRGQVQAGQWTQAIEWPREDWVPVPMPEDPKYKDFPTFALAVKGDSMNLMYPDGSIVIAVNFCDLGRNPENGECVVTIRRDPLTDCYEATLKIVQIREDGSVLLWPRSNHPDFTKPIQLPKITTKYQGNGFDGDCSSAPDIMIQSLVIWSLNSVQKVPI</sequence>
<reference evidence="2" key="1">
    <citation type="submission" date="2022-10" db="EMBL/GenBank/DDBJ databases">
        <authorList>
            <person name="Botero Cardona J."/>
        </authorList>
    </citation>
    <scope>NUCLEOTIDE SEQUENCE</scope>
    <source>
        <strain evidence="2">LMG 31819</strain>
        <strain evidence="3">R-53529</strain>
    </source>
</reference>
<dbReference type="GO" id="GO:0003677">
    <property type="term" value="F:DNA binding"/>
    <property type="evidence" value="ECO:0007669"/>
    <property type="project" value="InterPro"/>
</dbReference>
<organism evidence="2 4">
    <name type="scientific">Commensalibacter communis</name>
    <dbReference type="NCBI Taxonomy" id="2972786"/>
    <lineage>
        <taxon>Bacteria</taxon>
        <taxon>Pseudomonadati</taxon>
        <taxon>Pseudomonadota</taxon>
        <taxon>Alphaproteobacteria</taxon>
        <taxon>Acetobacterales</taxon>
        <taxon>Acetobacteraceae</taxon>
    </lineage>
</organism>
<evidence type="ECO:0000313" key="2">
    <source>
        <dbReference type="EMBL" id="CAI3953936.1"/>
    </source>
</evidence>
<dbReference type="Proteomes" id="UP001154259">
    <property type="component" value="Unassembled WGS sequence"/>
</dbReference>
<feature type="domain" description="HTH cro/C1-type" evidence="1">
    <location>
        <begin position="10"/>
        <end position="64"/>
    </location>
</feature>
<accession>A0A9W4XDW5</accession>
<evidence type="ECO:0000313" key="4">
    <source>
        <dbReference type="Proteomes" id="UP001154255"/>
    </source>
</evidence>
<dbReference type="Pfam" id="PF00717">
    <property type="entry name" value="Peptidase_S24"/>
    <property type="match status" value="1"/>
</dbReference>
<dbReference type="InterPro" id="IPR036286">
    <property type="entry name" value="LexA/Signal_pep-like_sf"/>
</dbReference>
<dbReference type="InterPro" id="IPR039418">
    <property type="entry name" value="LexA-like"/>
</dbReference>
<protein>
    <submittedName>
        <fullName evidence="2 3">SOS-response transcriptional repressor LexA (RecA-mediated autopeptidase) (LexA)</fullName>
    </submittedName>
</protein>
<gene>
    <name evidence="3" type="ORF">R53529_LOCUS2012</name>
    <name evidence="2" type="ORF">R53530_LOCUS2000</name>
</gene>
<dbReference type="SUPFAM" id="SSF47413">
    <property type="entry name" value="lambda repressor-like DNA-binding domains"/>
    <property type="match status" value="1"/>
</dbReference>
<dbReference type="SUPFAM" id="SSF51306">
    <property type="entry name" value="LexA/Signal peptidase"/>
    <property type="match status" value="1"/>
</dbReference>
<name>A0A9W4XDW5_9PROT</name>